<keyword evidence="2 4" id="KW-0479">Metal-binding</keyword>
<keyword evidence="7" id="KW-1185">Reference proteome</keyword>
<evidence type="ECO:0000256" key="2">
    <source>
        <dbReference type="ARBA" id="ARBA00022723"/>
    </source>
</evidence>
<dbReference type="GO" id="GO:0020037">
    <property type="term" value="F:heme binding"/>
    <property type="evidence" value="ECO:0007669"/>
    <property type="project" value="InterPro"/>
</dbReference>
<dbReference type="RefSeq" id="WP_164654330.1">
    <property type="nucleotide sequence ID" value="NZ_JAAIJR010000048.1"/>
</dbReference>
<evidence type="ECO:0000256" key="3">
    <source>
        <dbReference type="ARBA" id="ARBA00023004"/>
    </source>
</evidence>
<protein>
    <submittedName>
        <fullName evidence="6">Cytochrome c</fullName>
    </submittedName>
</protein>
<dbReference type="Pfam" id="PF13442">
    <property type="entry name" value="Cytochrome_CBB3"/>
    <property type="match status" value="1"/>
</dbReference>
<dbReference type="GO" id="GO:0046872">
    <property type="term" value="F:metal ion binding"/>
    <property type="evidence" value="ECO:0007669"/>
    <property type="project" value="UniProtKB-KW"/>
</dbReference>
<dbReference type="InterPro" id="IPR036909">
    <property type="entry name" value="Cyt_c-like_dom_sf"/>
</dbReference>
<sequence>MKKETTRRNRLVFAFSSLLLMISGCGHDLHNHPELTTGKQFFEYHCSECHGNSGKGIFLKGIPSSRDTALSATQIVHKLRKEPGDKMPVFAKMPEAEAIEIALYLQQLKEEALEKSREP</sequence>
<keyword evidence="1 4" id="KW-0349">Heme</keyword>
<gene>
    <name evidence="6" type="ORF">G3480_13035</name>
</gene>
<feature type="domain" description="Cytochrome c" evidence="5">
    <location>
        <begin position="33"/>
        <end position="109"/>
    </location>
</feature>
<evidence type="ECO:0000259" key="5">
    <source>
        <dbReference type="PROSITE" id="PS51007"/>
    </source>
</evidence>
<name>A0A6P1DSZ0_9GAMM</name>
<dbReference type="PROSITE" id="PS51257">
    <property type="entry name" value="PROKAR_LIPOPROTEIN"/>
    <property type="match status" value="1"/>
</dbReference>
<accession>A0A6P1DSZ0</accession>
<dbReference type="GO" id="GO:0009055">
    <property type="term" value="F:electron transfer activity"/>
    <property type="evidence" value="ECO:0007669"/>
    <property type="project" value="InterPro"/>
</dbReference>
<dbReference type="PROSITE" id="PS51007">
    <property type="entry name" value="CYTC"/>
    <property type="match status" value="1"/>
</dbReference>
<proteinExistence type="predicted"/>
<reference evidence="7" key="1">
    <citation type="journal article" date="2020" name="Microbiol. Resour. Announc.">
        <title>Draft Genome Sequences of Thiorhodococcus mannitoliphagus and Thiorhodococcus minor, Purple Sulfur Photosynthetic Bacteria in the Gammaproteobacterial Family Chromatiaceae.</title>
        <authorList>
            <person name="Aviles F.A."/>
            <person name="Meyer T.E."/>
            <person name="Kyndt J.A."/>
        </authorList>
    </citation>
    <scope>NUCLEOTIDE SEQUENCE [LARGE SCALE GENOMIC DNA]</scope>
    <source>
        <strain evidence="7">DSM 18266</strain>
    </source>
</reference>
<comment type="caution">
    <text evidence="6">The sequence shown here is derived from an EMBL/GenBank/DDBJ whole genome shotgun (WGS) entry which is preliminary data.</text>
</comment>
<evidence type="ECO:0000256" key="4">
    <source>
        <dbReference type="PROSITE-ProRule" id="PRU00433"/>
    </source>
</evidence>
<evidence type="ECO:0000313" key="6">
    <source>
        <dbReference type="EMBL" id="NEX21228.1"/>
    </source>
</evidence>
<dbReference type="SUPFAM" id="SSF46626">
    <property type="entry name" value="Cytochrome c"/>
    <property type="match status" value="1"/>
</dbReference>
<organism evidence="6 7">
    <name type="scientific">Thiorhodococcus mannitoliphagus</name>
    <dbReference type="NCBI Taxonomy" id="329406"/>
    <lineage>
        <taxon>Bacteria</taxon>
        <taxon>Pseudomonadati</taxon>
        <taxon>Pseudomonadota</taxon>
        <taxon>Gammaproteobacteria</taxon>
        <taxon>Chromatiales</taxon>
        <taxon>Chromatiaceae</taxon>
        <taxon>Thiorhodococcus</taxon>
    </lineage>
</organism>
<evidence type="ECO:0000256" key="1">
    <source>
        <dbReference type="ARBA" id="ARBA00022617"/>
    </source>
</evidence>
<evidence type="ECO:0000313" key="7">
    <source>
        <dbReference type="Proteomes" id="UP000471640"/>
    </source>
</evidence>
<reference evidence="6 7" key="2">
    <citation type="submission" date="2020-02" db="EMBL/GenBank/DDBJ databases">
        <title>Genome sequences of Thiorhodococcus mannitoliphagus and Thiorhodococcus minor, purple sulfur photosynthetic bacteria in the gammaproteobacterial family, Chromatiaceae.</title>
        <authorList>
            <person name="Aviles F.A."/>
            <person name="Meyer T.E."/>
            <person name="Kyndt J.A."/>
        </authorList>
    </citation>
    <scope>NUCLEOTIDE SEQUENCE [LARGE SCALE GENOMIC DNA]</scope>
    <source>
        <strain evidence="6 7">DSM 18266</strain>
    </source>
</reference>
<dbReference type="EMBL" id="JAAIJR010000048">
    <property type="protein sequence ID" value="NEX21228.1"/>
    <property type="molecule type" value="Genomic_DNA"/>
</dbReference>
<dbReference type="AlphaFoldDB" id="A0A6P1DSZ0"/>
<dbReference type="InterPro" id="IPR009056">
    <property type="entry name" value="Cyt_c-like_dom"/>
</dbReference>
<keyword evidence="3 4" id="KW-0408">Iron</keyword>
<dbReference type="Gene3D" id="1.10.760.10">
    <property type="entry name" value="Cytochrome c-like domain"/>
    <property type="match status" value="1"/>
</dbReference>
<dbReference type="Proteomes" id="UP000471640">
    <property type="component" value="Unassembled WGS sequence"/>
</dbReference>